<keyword evidence="4" id="KW-0548">Nucleotidyltransferase</keyword>
<dbReference type="Pfam" id="PF14487">
    <property type="entry name" value="DarT"/>
    <property type="match status" value="1"/>
</dbReference>
<evidence type="ECO:0000313" key="9">
    <source>
        <dbReference type="Proteomes" id="UP000487258"/>
    </source>
</evidence>
<dbReference type="GO" id="GO:0016757">
    <property type="term" value="F:glycosyltransferase activity"/>
    <property type="evidence" value="ECO:0007669"/>
    <property type="project" value="UniProtKB-KW"/>
</dbReference>
<organism evidence="8 9">
    <name type="scientific">Escherichia coli</name>
    <dbReference type="NCBI Taxonomy" id="562"/>
    <lineage>
        <taxon>Bacteria</taxon>
        <taxon>Pseudomonadati</taxon>
        <taxon>Pseudomonadota</taxon>
        <taxon>Gammaproteobacteria</taxon>
        <taxon>Enterobacterales</taxon>
        <taxon>Enterobacteriaceae</taxon>
        <taxon>Escherichia</taxon>
    </lineage>
</organism>
<gene>
    <name evidence="8" type="ORF">GQM04_18670</name>
</gene>
<evidence type="ECO:0000256" key="1">
    <source>
        <dbReference type="ARBA" id="ARBA00022649"/>
    </source>
</evidence>
<evidence type="ECO:0000259" key="7">
    <source>
        <dbReference type="PROSITE" id="PS52018"/>
    </source>
</evidence>
<dbReference type="GO" id="GO:0003677">
    <property type="term" value="F:DNA binding"/>
    <property type="evidence" value="ECO:0007669"/>
    <property type="project" value="UniProtKB-UniRule"/>
</dbReference>
<proteinExistence type="inferred from homology"/>
<dbReference type="AlphaFoldDB" id="A0A6L7A0Y8"/>
<evidence type="ECO:0000256" key="6">
    <source>
        <dbReference type="PROSITE-ProRule" id="PRU01362"/>
    </source>
</evidence>
<feature type="domain" description="DarT" evidence="7">
    <location>
        <begin position="10"/>
        <end position="122"/>
    </location>
</feature>
<comment type="caution">
    <text evidence="8">The sequence shown here is derived from an EMBL/GenBank/DDBJ whole genome shotgun (WGS) entry which is preliminary data.</text>
</comment>
<keyword evidence="1 6" id="KW-1277">Toxin-antitoxin system</keyword>
<accession>A0A6L7A0Y8</accession>
<dbReference type="PROSITE" id="PS52018">
    <property type="entry name" value="DART"/>
    <property type="match status" value="1"/>
</dbReference>
<dbReference type="Proteomes" id="UP000487258">
    <property type="component" value="Unassembled WGS sequence"/>
</dbReference>
<evidence type="ECO:0000256" key="3">
    <source>
        <dbReference type="ARBA" id="ARBA00022679"/>
    </source>
</evidence>
<evidence type="ECO:0000256" key="2">
    <source>
        <dbReference type="ARBA" id="ARBA00022676"/>
    </source>
</evidence>
<comment type="caution">
    <text evidence="6">Lacks conserved residue(s) required for the propagation of feature annotation.</text>
</comment>
<name>A0A6L7A0Y8_ECOLX</name>
<keyword evidence="5 6" id="KW-0238">DNA-binding</keyword>
<evidence type="ECO:0000256" key="4">
    <source>
        <dbReference type="ARBA" id="ARBA00022695"/>
    </source>
</evidence>
<dbReference type="InterPro" id="IPR029494">
    <property type="entry name" value="DarT"/>
</dbReference>
<keyword evidence="2" id="KW-0328">Glycosyltransferase</keyword>
<comment type="similarity">
    <text evidence="6">Belongs to the DarT ADP-ribosyltransferase family.</text>
</comment>
<sequence length="122" mass="14476">MTVPVHHRHRNAYHFTSVDNLESIIETGLFSTNQKIARRISHVNVADEGIQGRRAVMQVPNTNGRCVHDYVPFYFAKKTPMQLSVLHKKKCRSAIYYLSFSFYIITRNKEWVIFYRCFRKYS</sequence>
<dbReference type="EMBL" id="WTMY01000223">
    <property type="protein sequence ID" value="MWL47498.1"/>
    <property type="molecule type" value="Genomic_DNA"/>
</dbReference>
<keyword evidence="3" id="KW-0808">Transferase</keyword>
<reference evidence="8 9" key="1">
    <citation type="submission" date="2019-12" db="EMBL/GenBank/DDBJ databases">
        <title>Enteriobacteria Tanzani isolates_10432.</title>
        <authorList>
            <person name="Subbiah M."/>
            <person name="Call D."/>
        </authorList>
    </citation>
    <scope>NUCLEOTIDE SEQUENCE [LARGE SCALE GENOMIC DNA]</scope>
    <source>
        <strain evidence="8 9">10432wF6</strain>
    </source>
</reference>
<evidence type="ECO:0000256" key="5">
    <source>
        <dbReference type="ARBA" id="ARBA00023125"/>
    </source>
</evidence>
<dbReference type="GO" id="GO:0016779">
    <property type="term" value="F:nucleotidyltransferase activity"/>
    <property type="evidence" value="ECO:0007669"/>
    <property type="project" value="UniProtKB-KW"/>
</dbReference>
<protein>
    <submittedName>
        <fullName evidence="8">DUF4433 domain-containing protein</fullName>
    </submittedName>
</protein>
<evidence type="ECO:0000313" key="8">
    <source>
        <dbReference type="EMBL" id="MWL47498.1"/>
    </source>
</evidence>